<evidence type="ECO:0000256" key="1">
    <source>
        <dbReference type="SAM" id="MobiDB-lite"/>
    </source>
</evidence>
<dbReference type="Proteomes" id="UP001266305">
    <property type="component" value="Unassembled WGS sequence"/>
</dbReference>
<protein>
    <submittedName>
        <fullName evidence="2">Uncharacterized protein</fullName>
    </submittedName>
</protein>
<feature type="non-terminal residue" evidence="2">
    <location>
        <position position="1"/>
    </location>
</feature>
<evidence type="ECO:0000313" key="2">
    <source>
        <dbReference type="EMBL" id="KAK2090608.1"/>
    </source>
</evidence>
<feature type="region of interest" description="Disordered" evidence="1">
    <location>
        <begin position="29"/>
        <end position="53"/>
    </location>
</feature>
<reference evidence="2 3" key="1">
    <citation type="submission" date="2023-05" db="EMBL/GenBank/DDBJ databases">
        <title>B98-5 Cell Line De Novo Hybrid Assembly: An Optical Mapping Approach.</title>
        <authorList>
            <person name="Kananen K."/>
            <person name="Auerbach J.A."/>
            <person name="Kautto E."/>
            <person name="Blachly J.S."/>
        </authorList>
    </citation>
    <scope>NUCLEOTIDE SEQUENCE [LARGE SCALE GENOMIC DNA]</scope>
    <source>
        <strain evidence="2">B95-8</strain>
        <tissue evidence="2">Cell line</tissue>
    </source>
</reference>
<accession>A0ABQ9U1S1</accession>
<keyword evidence="3" id="KW-1185">Reference proteome</keyword>
<dbReference type="EMBL" id="JASSZA010000017">
    <property type="protein sequence ID" value="KAK2090608.1"/>
    <property type="molecule type" value="Genomic_DNA"/>
</dbReference>
<name>A0ABQ9U1S1_SAGOE</name>
<sequence>RGGGRLPIPSSPSPPRLGVLLRQPEVTATPPLPLLLSEPRLPLHRESAPSRDA</sequence>
<feature type="non-terminal residue" evidence="2">
    <location>
        <position position="53"/>
    </location>
</feature>
<comment type="caution">
    <text evidence="2">The sequence shown here is derived from an EMBL/GenBank/DDBJ whole genome shotgun (WGS) entry which is preliminary data.</text>
</comment>
<proteinExistence type="predicted"/>
<organism evidence="2 3">
    <name type="scientific">Saguinus oedipus</name>
    <name type="common">Cotton-top tamarin</name>
    <name type="synonym">Oedipomidas oedipus</name>
    <dbReference type="NCBI Taxonomy" id="9490"/>
    <lineage>
        <taxon>Eukaryota</taxon>
        <taxon>Metazoa</taxon>
        <taxon>Chordata</taxon>
        <taxon>Craniata</taxon>
        <taxon>Vertebrata</taxon>
        <taxon>Euteleostomi</taxon>
        <taxon>Mammalia</taxon>
        <taxon>Eutheria</taxon>
        <taxon>Euarchontoglires</taxon>
        <taxon>Primates</taxon>
        <taxon>Haplorrhini</taxon>
        <taxon>Platyrrhini</taxon>
        <taxon>Cebidae</taxon>
        <taxon>Callitrichinae</taxon>
        <taxon>Saguinus</taxon>
    </lineage>
</organism>
<gene>
    <name evidence="2" type="ORF">P7K49_031865</name>
</gene>
<evidence type="ECO:0000313" key="3">
    <source>
        <dbReference type="Proteomes" id="UP001266305"/>
    </source>
</evidence>
<feature type="compositionally biased region" description="Basic and acidic residues" evidence="1">
    <location>
        <begin position="41"/>
        <end position="53"/>
    </location>
</feature>